<proteinExistence type="predicted"/>
<organism evidence="3 4">
    <name type="scientific">Batillaria attramentaria</name>
    <dbReference type="NCBI Taxonomy" id="370345"/>
    <lineage>
        <taxon>Eukaryota</taxon>
        <taxon>Metazoa</taxon>
        <taxon>Spiralia</taxon>
        <taxon>Lophotrochozoa</taxon>
        <taxon>Mollusca</taxon>
        <taxon>Gastropoda</taxon>
        <taxon>Caenogastropoda</taxon>
        <taxon>Sorbeoconcha</taxon>
        <taxon>Cerithioidea</taxon>
        <taxon>Batillariidae</taxon>
        <taxon>Batillaria</taxon>
    </lineage>
</organism>
<dbReference type="InterPro" id="IPR034753">
    <property type="entry name" value="hSac2"/>
</dbReference>
<evidence type="ECO:0008006" key="5">
    <source>
        <dbReference type="Google" id="ProtNLM"/>
    </source>
</evidence>
<reference evidence="3 4" key="1">
    <citation type="journal article" date="2023" name="Sci. Data">
        <title>Genome assembly of the Korean intertidal mud-creeper Batillaria attramentaria.</title>
        <authorList>
            <person name="Patra A.K."/>
            <person name="Ho P.T."/>
            <person name="Jun S."/>
            <person name="Lee S.J."/>
            <person name="Kim Y."/>
            <person name="Won Y.J."/>
        </authorList>
    </citation>
    <scope>NUCLEOTIDE SEQUENCE [LARGE SCALE GENOMIC DNA]</scope>
    <source>
        <strain evidence="3">Wonlab-2016</strain>
    </source>
</reference>
<dbReference type="PANTHER" id="PTHR45662:SF8">
    <property type="entry name" value="PHOSPHATIDYLINOSITIDE PHOSPHATASE SAC2"/>
    <property type="match status" value="1"/>
</dbReference>
<evidence type="ECO:0000259" key="2">
    <source>
        <dbReference type="PROSITE" id="PS51791"/>
    </source>
</evidence>
<comment type="caution">
    <text evidence="3">The sequence shown here is derived from an EMBL/GenBank/DDBJ whole genome shotgun (WGS) entry which is preliminary data.</text>
</comment>
<accession>A0ABD0M9Y5</accession>
<dbReference type="Pfam" id="PF02383">
    <property type="entry name" value="Syja_N"/>
    <property type="match status" value="1"/>
</dbReference>
<sequence>GRSAGWPPVRPTVLATLASPAQFRYAVCVLDLSGLSPAKRSDDLSVNIAFGSITKDPLAMSPLAISVGRRLIFVDIDETQSHAAFLLHFNQQLDLFGQVVVVSLAEMAGKEQVVGDAYLSHILQFNSPHITYITFDFHEYCRGMKFENVSILTDGIKDIVKNMRYCWVDNRGVICEQKGVFRVNCIDCLDRTNVVQTAIARIVMETQFRKLGLLPPEETLPRSCRRTYQQLWANNGDAISQQYAGTAALKGDFTRTGERKFTGMMKDGMNSANRYYLRFRDAYRQAAIDLTLGQPVSEDLLVRAEEPADDGSEDVTDGDEQVEREENLKQLVEDCKRMLIVEPEQCLGGWTVINADPV</sequence>
<evidence type="ECO:0000313" key="3">
    <source>
        <dbReference type="EMBL" id="KAK7508715.1"/>
    </source>
</evidence>
<keyword evidence="4" id="KW-1185">Reference proteome</keyword>
<feature type="domain" description="SAC" evidence="1">
    <location>
        <begin position="72"/>
        <end position="245"/>
    </location>
</feature>
<protein>
    <recommendedName>
        <fullName evidence="5">SAC domain-containing protein</fullName>
    </recommendedName>
</protein>
<dbReference type="AlphaFoldDB" id="A0ABD0M9Y5"/>
<dbReference type="EMBL" id="JACVVK020000001">
    <property type="protein sequence ID" value="KAK7508715.1"/>
    <property type="molecule type" value="Genomic_DNA"/>
</dbReference>
<dbReference type="PROSITE" id="PS51791">
    <property type="entry name" value="HSAC2"/>
    <property type="match status" value="1"/>
</dbReference>
<dbReference type="InterPro" id="IPR002013">
    <property type="entry name" value="SAC_dom"/>
</dbReference>
<name>A0ABD0M9Y5_9CAEN</name>
<dbReference type="Proteomes" id="UP001519460">
    <property type="component" value="Unassembled WGS sequence"/>
</dbReference>
<dbReference type="PROSITE" id="PS50275">
    <property type="entry name" value="SAC"/>
    <property type="match status" value="1"/>
</dbReference>
<gene>
    <name evidence="3" type="ORF">BaRGS_00000281</name>
</gene>
<evidence type="ECO:0000313" key="4">
    <source>
        <dbReference type="Proteomes" id="UP001519460"/>
    </source>
</evidence>
<evidence type="ECO:0000259" key="1">
    <source>
        <dbReference type="PROSITE" id="PS50275"/>
    </source>
</evidence>
<feature type="non-terminal residue" evidence="3">
    <location>
        <position position="1"/>
    </location>
</feature>
<feature type="domain" description="HSac2" evidence="2">
    <location>
        <begin position="322"/>
        <end position="358"/>
    </location>
</feature>
<dbReference type="PANTHER" id="PTHR45662">
    <property type="entry name" value="PHOSPHATIDYLINOSITIDE PHOSPHATASE SAC1"/>
    <property type="match status" value="1"/>
</dbReference>